<organism evidence="1 2">
    <name type="scientific">Boletus edulis BED1</name>
    <dbReference type="NCBI Taxonomy" id="1328754"/>
    <lineage>
        <taxon>Eukaryota</taxon>
        <taxon>Fungi</taxon>
        <taxon>Dikarya</taxon>
        <taxon>Basidiomycota</taxon>
        <taxon>Agaricomycotina</taxon>
        <taxon>Agaricomycetes</taxon>
        <taxon>Agaricomycetidae</taxon>
        <taxon>Boletales</taxon>
        <taxon>Boletineae</taxon>
        <taxon>Boletaceae</taxon>
        <taxon>Boletoideae</taxon>
        <taxon>Boletus</taxon>
    </lineage>
</organism>
<evidence type="ECO:0000313" key="1">
    <source>
        <dbReference type="EMBL" id="KAF8452884.1"/>
    </source>
</evidence>
<keyword evidence="2" id="KW-1185">Reference proteome</keyword>
<dbReference type="AlphaFoldDB" id="A0AAD4CA22"/>
<name>A0AAD4CA22_BOLED</name>
<reference evidence="1" key="2">
    <citation type="journal article" date="2020" name="Nat. Commun.">
        <title>Large-scale genome sequencing of mycorrhizal fungi provides insights into the early evolution of symbiotic traits.</title>
        <authorList>
            <person name="Miyauchi S."/>
            <person name="Kiss E."/>
            <person name="Kuo A."/>
            <person name="Drula E."/>
            <person name="Kohler A."/>
            <person name="Sanchez-Garcia M."/>
            <person name="Morin E."/>
            <person name="Andreopoulos B."/>
            <person name="Barry K.W."/>
            <person name="Bonito G."/>
            <person name="Buee M."/>
            <person name="Carver A."/>
            <person name="Chen C."/>
            <person name="Cichocki N."/>
            <person name="Clum A."/>
            <person name="Culley D."/>
            <person name="Crous P.W."/>
            <person name="Fauchery L."/>
            <person name="Girlanda M."/>
            <person name="Hayes R.D."/>
            <person name="Keri Z."/>
            <person name="LaButti K."/>
            <person name="Lipzen A."/>
            <person name="Lombard V."/>
            <person name="Magnuson J."/>
            <person name="Maillard F."/>
            <person name="Murat C."/>
            <person name="Nolan M."/>
            <person name="Ohm R.A."/>
            <person name="Pangilinan J."/>
            <person name="Pereira M.F."/>
            <person name="Perotto S."/>
            <person name="Peter M."/>
            <person name="Pfister S."/>
            <person name="Riley R."/>
            <person name="Sitrit Y."/>
            <person name="Stielow J.B."/>
            <person name="Szollosi G."/>
            <person name="Zifcakova L."/>
            <person name="Stursova M."/>
            <person name="Spatafora J.W."/>
            <person name="Tedersoo L."/>
            <person name="Vaario L.M."/>
            <person name="Yamada A."/>
            <person name="Yan M."/>
            <person name="Wang P."/>
            <person name="Xu J."/>
            <person name="Bruns T."/>
            <person name="Baldrian P."/>
            <person name="Vilgalys R."/>
            <person name="Dunand C."/>
            <person name="Henrissat B."/>
            <person name="Grigoriev I.V."/>
            <person name="Hibbett D."/>
            <person name="Nagy L.G."/>
            <person name="Martin F.M."/>
        </authorList>
    </citation>
    <scope>NUCLEOTIDE SEQUENCE</scope>
    <source>
        <strain evidence="1">BED1</strain>
    </source>
</reference>
<accession>A0AAD4CA22</accession>
<comment type="caution">
    <text evidence="1">The sequence shown here is derived from an EMBL/GenBank/DDBJ whole genome shotgun (WGS) entry which is preliminary data.</text>
</comment>
<gene>
    <name evidence="1" type="ORF">L210DRAFT_3639325</name>
</gene>
<dbReference type="EMBL" id="WHUW01000001">
    <property type="protein sequence ID" value="KAF8452884.1"/>
    <property type="molecule type" value="Genomic_DNA"/>
</dbReference>
<protein>
    <submittedName>
        <fullName evidence="1">Uncharacterized protein</fullName>
    </submittedName>
</protein>
<dbReference type="Proteomes" id="UP001194468">
    <property type="component" value="Unassembled WGS sequence"/>
</dbReference>
<reference evidence="1" key="1">
    <citation type="submission" date="2019-10" db="EMBL/GenBank/DDBJ databases">
        <authorList>
            <consortium name="DOE Joint Genome Institute"/>
            <person name="Kuo A."/>
            <person name="Miyauchi S."/>
            <person name="Kiss E."/>
            <person name="Drula E."/>
            <person name="Kohler A."/>
            <person name="Sanchez-Garcia M."/>
            <person name="Andreopoulos B."/>
            <person name="Barry K.W."/>
            <person name="Bonito G."/>
            <person name="Buee M."/>
            <person name="Carver A."/>
            <person name="Chen C."/>
            <person name="Cichocki N."/>
            <person name="Clum A."/>
            <person name="Culley D."/>
            <person name="Crous P.W."/>
            <person name="Fauchery L."/>
            <person name="Girlanda M."/>
            <person name="Hayes R."/>
            <person name="Keri Z."/>
            <person name="LaButti K."/>
            <person name="Lipzen A."/>
            <person name="Lombard V."/>
            <person name="Magnuson J."/>
            <person name="Maillard F."/>
            <person name="Morin E."/>
            <person name="Murat C."/>
            <person name="Nolan M."/>
            <person name="Ohm R."/>
            <person name="Pangilinan J."/>
            <person name="Pereira M."/>
            <person name="Perotto S."/>
            <person name="Peter M."/>
            <person name="Riley R."/>
            <person name="Sitrit Y."/>
            <person name="Stielow B."/>
            <person name="Szollosi G."/>
            <person name="Zifcakova L."/>
            <person name="Stursova M."/>
            <person name="Spatafora J.W."/>
            <person name="Tedersoo L."/>
            <person name="Vaario L.-M."/>
            <person name="Yamada A."/>
            <person name="Yan M."/>
            <person name="Wang P."/>
            <person name="Xu J."/>
            <person name="Bruns T."/>
            <person name="Baldrian P."/>
            <person name="Vilgalys R."/>
            <person name="Henrissat B."/>
            <person name="Grigoriev I.V."/>
            <person name="Hibbett D."/>
            <person name="Nagy L.G."/>
            <person name="Martin F.M."/>
        </authorList>
    </citation>
    <scope>NUCLEOTIDE SEQUENCE</scope>
    <source>
        <strain evidence="1">BED1</strain>
    </source>
</reference>
<evidence type="ECO:0000313" key="2">
    <source>
        <dbReference type="Proteomes" id="UP001194468"/>
    </source>
</evidence>
<proteinExistence type="predicted"/>
<sequence length="214" mass="23067">MLLQFSSSTAFRVKTATSSQLTSSDNELASGPGKYLEALARCARVCQLHFCCVAGILQKKPHSRPSLRTSGIHLSIDDQAIHFDADAPASPASSHQTVTALIKHLFLSDLIRVFIPSFATKMVRSTLPPSSSTKTRGRARSYMNTLHVEHNFKHPLTALSSHSPLSGTIVGYIANALASSSTSPNSKGSQLNSNVSARVRMETAQRPLRARVLA</sequence>